<organism evidence="1 2">
    <name type="scientific">Sphingobacterium corticibacter</name>
    <dbReference type="NCBI Taxonomy" id="2171749"/>
    <lineage>
        <taxon>Bacteria</taxon>
        <taxon>Pseudomonadati</taxon>
        <taxon>Bacteroidota</taxon>
        <taxon>Sphingobacteriia</taxon>
        <taxon>Sphingobacteriales</taxon>
        <taxon>Sphingobacteriaceae</taxon>
        <taxon>Sphingobacterium</taxon>
    </lineage>
</organism>
<keyword evidence="2" id="KW-1185">Reference proteome</keyword>
<gene>
    <name evidence="1" type="ORF">DC487_12060</name>
</gene>
<reference evidence="1 2" key="1">
    <citation type="submission" date="2018-04" db="EMBL/GenBank/DDBJ databases">
        <title>Sphingobacterium cortibacter sp. nov.</title>
        <authorList>
            <person name="Li Y."/>
        </authorList>
    </citation>
    <scope>NUCLEOTIDE SEQUENCE [LARGE SCALE GENOMIC DNA]</scope>
    <source>
        <strain evidence="1 2">2c-3</strain>
    </source>
</reference>
<evidence type="ECO:0000313" key="1">
    <source>
        <dbReference type="EMBL" id="PVH24847.1"/>
    </source>
</evidence>
<dbReference type="AlphaFoldDB" id="A0A2T8HHC9"/>
<sequence>MNDNQIIEDATLIERQLIYTEFAKAFSKALENKEIRDLIKDESIKMFNRDHDVLFQLVKDQTLSNGSKVIDFVSQYSELEDQRFKELIDEEVLLTIFVPSITSFSPDKWNTVNQIPVVAVRNERDMINNRALYAYDNKQNKIELSYFEQPDIPIVVIKTNERIGVANESASNEKKSQLERIQTNSNTLKSTKKGNLVYLSEGFAPQDNFISSDQDIIDNGTTKNTINRAVYNYTPQSGYRLVPINTGYSFNRQLKLTHGFINYDVNYHRDLIYYNLKNNLDSGFFDSNYSEYITGFYLNNANSFASIDALNKDWTDGFYDIYVTILFVDGTSVGSIRKGFSVSKSDLIKDGNLLYYNINPIEITSWDVQRYGSIWKILLEEYNPGAEKTVNQQVSSKFTTNFKADVGFNIGIFKIGGGGGGSSERTVTETYQYKTTITSFDLGESILNFYNPVLTTSPLQRQRLKDKFGEKNGGIRYLVFDAAANAGNIDFEYYDSITYIYGQNTGFSNVIIQPIWRYNMEQWSFKQLEEVDYIETLFGLKNY</sequence>
<name>A0A2T8HHC9_9SPHI</name>
<dbReference type="Proteomes" id="UP000245627">
    <property type="component" value="Unassembled WGS sequence"/>
</dbReference>
<comment type="caution">
    <text evidence="1">The sequence shown here is derived from an EMBL/GenBank/DDBJ whole genome shotgun (WGS) entry which is preliminary data.</text>
</comment>
<dbReference type="EMBL" id="QDKG01000004">
    <property type="protein sequence ID" value="PVH24847.1"/>
    <property type="molecule type" value="Genomic_DNA"/>
</dbReference>
<proteinExistence type="predicted"/>
<accession>A0A2T8HHC9</accession>
<evidence type="ECO:0000313" key="2">
    <source>
        <dbReference type="Proteomes" id="UP000245627"/>
    </source>
</evidence>
<protein>
    <submittedName>
        <fullName evidence="1">Uncharacterized protein</fullName>
    </submittedName>
</protein>